<gene>
    <name evidence="9 11" type="primary">lnt</name>
    <name evidence="11" type="ORF">M3P05_11035</name>
</gene>
<feature type="transmembrane region" description="Helical" evidence="9">
    <location>
        <begin position="193"/>
        <end position="211"/>
    </location>
</feature>
<name>A0ABT0PGE4_9GAMM</name>
<comment type="caution">
    <text evidence="11">The sequence shown here is derived from an EMBL/GenBank/DDBJ whole genome shotgun (WGS) entry which is preliminary data.</text>
</comment>
<evidence type="ECO:0000256" key="3">
    <source>
        <dbReference type="ARBA" id="ARBA00022475"/>
    </source>
</evidence>
<organism evidence="11 12">
    <name type="scientific">Parendozoicomonas callyspongiae</name>
    <dbReference type="NCBI Taxonomy" id="2942213"/>
    <lineage>
        <taxon>Bacteria</taxon>
        <taxon>Pseudomonadati</taxon>
        <taxon>Pseudomonadota</taxon>
        <taxon>Gammaproteobacteria</taxon>
        <taxon>Oceanospirillales</taxon>
        <taxon>Endozoicomonadaceae</taxon>
        <taxon>Parendozoicomonas</taxon>
    </lineage>
</organism>
<feature type="transmembrane region" description="Helical" evidence="9">
    <location>
        <begin position="168"/>
        <end position="186"/>
    </location>
</feature>
<keyword evidence="8 9" id="KW-0012">Acyltransferase</keyword>
<evidence type="ECO:0000256" key="5">
    <source>
        <dbReference type="ARBA" id="ARBA00022692"/>
    </source>
</evidence>
<dbReference type="InterPro" id="IPR036526">
    <property type="entry name" value="C-N_Hydrolase_sf"/>
</dbReference>
<evidence type="ECO:0000256" key="6">
    <source>
        <dbReference type="ARBA" id="ARBA00022989"/>
    </source>
</evidence>
<comment type="catalytic activity">
    <reaction evidence="9">
        <text>N-terminal S-1,2-diacyl-sn-glyceryl-L-cysteinyl-[lipoprotein] + a glycerophospholipid = N-acyl-S-1,2-diacyl-sn-glyceryl-L-cysteinyl-[lipoprotein] + a 2-acyl-sn-glycero-3-phospholipid + H(+)</text>
        <dbReference type="Rhea" id="RHEA:48228"/>
        <dbReference type="Rhea" id="RHEA-COMP:14681"/>
        <dbReference type="Rhea" id="RHEA-COMP:14684"/>
        <dbReference type="ChEBI" id="CHEBI:15378"/>
        <dbReference type="ChEBI" id="CHEBI:136912"/>
        <dbReference type="ChEBI" id="CHEBI:140656"/>
        <dbReference type="ChEBI" id="CHEBI:140657"/>
        <dbReference type="ChEBI" id="CHEBI:140660"/>
        <dbReference type="EC" id="2.3.1.269"/>
    </reaction>
</comment>
<reference evidence="11 12" key="1">
    <citation type="submission" date="2022-05" db="EMBL/GenBank/DDBJ databases">
        <authorList>
            <person name="Park J.-S."/>
        </authorList>
    </citation>
    <scope>NUCLEOTIDE SEQUENCE [LARGE SCALE GENOMIC DNA]</scope>
    <source>
        <strain evidence="11 12">2012CJ34-2</strain>
    </source>
</reference>
<comment type="pathway">
    <text evidence="9">Protein modification; lipoprotein biosynthesis (N-acyl transfer).</text>
</comment>
<dbReference type="Proteomes" id="UP001203338">
    <property type="component" value="Unassembled WGS sequence"/>
</dbReference>
<dbReference type="RefSeq" id="WP_249699674.1">
    <property type="nucleotide sequence ID" value="NZ_JAMFLX010000013.1"/>
</dbReference>
<dbReference type="Gene3D" id="3.60.110.10">
    <property type="entry name" value="Carbon-nitrogen hydrolase"/>
    <property type="match status" value="1"/>
</dbReference>
<proteinExistence type="inferred from homology"/>
<feature type="transmembrane region" description="Helical" evidence="9">
    <location>
        <begin position="54"/>
        <end position="75"/>
    </location>
</feature>
<feature type="transmembrane region" description="Helical" evidence="9">
    <location>
        <begin position="475"/>
        <end position="493"/>
    </location>
</feature>
<comment type="similarity">
    <text evidence="2 9">Belongs to the CN hydrolase family. Apolipoprotein N-acyltransferase subfamily.</text>
</comment>
<keyword evidence="12" id="KW-1185">Reference proteome</keyword>
<comment type="function">
    <text evidence="9">Catalyzes the phospholipid dependent N-acylation of the N-terminal cysteine of apolipoprotein, the last step in lipoprotein maturation.</text>
</comment>
<feature type="transmembrane region" description="Helical" evidence="9">
    <location>
        <begin position="87"/>
        <end position="112"/>
    </location>
</feature>
<protein>
    <recommendedName>
        <fullName evidence="9">Apolipoprotein N-acyltransferase</fullName>
        <shortName evidence="9">ALP N-acyltransferase</shortName>
        <ecNumber evidence="9">2.3.1.269</ecNumber>
    </recommendedName>
</protein>
<keyword evidence="4 9" id="KW-0808">Transferase</keyword>
<evidence type="ECO:0000313" key="11">
    <source>
        <dbReference type="EMBL" id="MCL6270455.1"/>
    </source>
</evidence>
<dbReference type="PANTHER" id="PTHR38686">
    <property type="entry name" value="APOLIPOPROTEIN N-ACYLTRANSFERASE"/>
    <property type="match status" value="1"/>
</dbReference>
<dbReference type="PANTHER" id="PTHR38686:SF1">
    <property type="entry name" value="APOLIPOPROTEIN N-ACYLTRANSFERASE"/>
    <property type="match status" value="1"/>
</dbReference>
<evidence type="ECO:0000256" key="7">
    <source>
        <dbReference type="ARBA" id="ARBA00023136"/>
    </source>
</evidence>
<feature type="transmembrane region" description="Helical" evidence="9">
    <location>
        <begin position="12"/>
        <end position="45"/>
    </location>
</feature>
<keyword evidence="7 9" id="KW-0472">Membrane</keyword>
<dbReference type="NCBIfam" id="TIGR00546">
    <property type="entry name" value="lnt"/>
    <property type="match status" value="1"/>
</dbReference>
<dbReference type="EMBL" id="JAMFLX010000013">
    <property type="protein sequence ID" value="MCL6270455.1"/>
    <property type="molecule type" value="Genomic_DNA"/>
</dbReference>
<evidence type="ECO:0000256" key="1">
    <source>
        <dbReference type="ARBA" id="ARBA00004651"/>
    </source>
</evidence>
<evidence type="ECO:0000259" key="10">
    <source>
        <dbReference type="PROSITE" id="PS50263"/>
    </source>
</evidence>
<accession>A0ABT0PGE4</accession>
<evidence type="ECO:0000256" key="9">
    <source>
        <dbReference type="HAMAP-Rule" id="MF_01148"/>
    </source>
</evidence>
<keyword evidence="5 9" id="KW-0812">Transmembrane</keyword>
<dbReference type="HAMAP" id="MF_01148">
    <property type="entry name" value="Lnt"/>
    <property type="match status" value="1"/>
</dbReference>
<feature type="domain" description="CN hydrolase" evidence="10">
    <location>
        <begin position="230"/>
        <end position="465"/>
    </location>
</feature>
<evidence type="ECO:0000256" key="8">
    <source>
        <dbReference type="ARBA" id="ARBA00023315"/>
    </source>
</evidence>
<feature type="transmembrane region" description="Helical" evidence="9">
    <location>
        <begin position="124"/>
        <end position="148"/>
    </location>
</feature>
<dbReference type="InterPro" id="IPR045378">
    <property type="entry name" value="LNT_N"/>
</dbReference>
<dbReference type="Pfam" id="PF00795">
    <property type="entry name" value="CN_hydrolase"/>
    <property type="match status" value="1"/>
</dbReference>
<evidence type="ECO:0000256" key="2">
    <source>
        <dbReference type="ARBA" id="ARBA00010065"/>
    </source>
</evidence>
<dbReference type="PROSITE" id="PS50263">
    <property type="entry name" value="CN_HYDROLASE"/>
    <property type="match status" value="1"/>
</dbReference>
<keyword evidence="3 9" id="KW-1003">Cell membrane</keyword>
<dbReference type="EC" id="2.3.1.269" evidence="9"/>
<evidence type="ECO:0000256" key="4">
    <source>
        <dbReference type="ARBA" id="ARBA00022679"/>
    </source>
</evidence>
<dbReference type="InterPro" id="IPR003010">
    <property type="entry name" value="C-N_Hydrolase"/>
</dbReference>
<dbReference type="CDD" id="cd07571">
    <property type="entry name" value="ALP_N-acyl_transferase"/>
    <property type="match status" value="1"/>
</dbReference>
<evidence type="ECO:0000313" key="12">
    <source>
        <dbReference type="Proteomes" id="UP001203338"/>
    </source>
</evidence>
<keyword evidence="6 9" id="KW-1133">Transmembrane helix</keyword>
<dbReference type="Pfam" id="PF20154">
    <property type="entry name" value="LNT_N"/>
    <property type="match status" value="1"/>
</dbReference>
<dbReference type="SUPFAM" id="SSF56317">
    <property type="entry name" value="Carbon-nitrogen hydrolase"/>
    <property type="match status" value="1"/>
</dbReference>
<sequence>MTPDQKDWLGYLFAALAGALVPLAFSPFYIWPAMVLSTGTLFFLLDKAGSKKIAALRGLCFGIGMFGTGVSWVYVSINQFGDAPAPLAALLTGLFVIALAAAFVMPLAWLFGYLKADRQTWQKVLLFTGLWILFEWSRSWFLTGFPWLLAGYTLLDTPFSGIAPVTGVYGLSLLIVSAAAVLIAIIREPKSKANYAVAAVVCILGVTSTFLKDSDWTTPADIRPISFSAIQGNISQDLKWKPSHLENTIRTLTNLSADQWSKDLILWPENSIPAFPQRLPELIKALEEQAESTDTALIIGAPWYDNGPYYNSLFGLGKAKGEYFKQKLVPFGEFVPLESALRGIIAFFDLPMSSFSRGSAEQTGLTAKEQLLAAYICYEIVYPDFAAEQAREKDFLLTVSNDTWFGSSIGPEQHFQMVRMRSLETGRYQLRATNDGITALIGPKGEVIRTLPRYQQGVLEGELPAMTGITPFMQFGSWPILILALLLIFPSLVRERL</sequence>
<comment type="subcellular location">
    <subcellularLocation>
        <location evidence="1 9">Cell membrane</location>
        <topology evidence="1 9">Multi-pass membrane protein</topology>
    </subcellularLocation>
</comment>
<dbReference type="InterPro" id="IPR004563">
    <property type="entry name" value="Apolipo_AcylTrfase"/>
</dbReference>